<dbReference type="CDD" id="cd06261">
    <property type="entry name" value="TM_PBP2"/>
    <property type="match status" value="1"/>
</dbReference>
<evidence type="ECO:0000256" key="5">
    <source>
        <dbReference type="ARBA" id="ARBA00022989"/>
    </source>
</evidence>
<dbReference type="AlphaFoldDB" id="A0A1Z2XW61"/>
<dbReference type="KEGG" id="amur:ADH66_05115"/>
<feature type="transmembrane region" description="Helical" evidence="7">
    <location>
        <begin position="185"/>
        <end position="207"/>
    </location>
</feature>
<keyword evidence="11" id="KW-1185">Reference proteome</keyword>
<evidence type="ECO:0000256" key="1">
    <source>
        <dbReference type="ARBA" id="ARBA00004651"/>
    </source>
</evidence>
<evidence type="ECO:0000256" key="3">
    <source>
        <dbReference type="ARBA" id="ARBA00022475"/>
    </source>
</evidence>
<evidence type="ECO:0000256" key="2">
    <source>
        <dbReference type="ARBA" id="ARBA00022448"/>
    </source>
</evidence>
<dbReference type="GO" id="GO:0055085">
    <property type="term" value="P:transmembrane transport"/>
    <property type="evidence" value="ECO:0007669"/>
    <property type="project" value="InterPro"/>
</dbReference>
<dbReference type="Gene3D" id="1.10.3720.10">
    <property type="entry name" value="MetI-like"/>
    <property type="match status" value="1"/>
</dbReference>
<reference evidence="10 12" key="3">
    <citation type="submission" date="2020-11" db="EMBL/GenBank/DDBJ databases">
        <title>Closed and high quality bacterial genomes of the OMM12 community.</title>
        <authorList>
            <person name="Marbouty M."/>
            <person name="Lamy-Besnier Q."/>
            <person name="Debarbieux L."/>
            <person name="Koszul R."/>
        </authorList>
    </citation>
    <scope>NUCLEOTIDE SEQUENCE [LARGE SCALE GENOMIC DNA]</scope>
    <source>
        <strain evidence="10 12">KB18</strain>
    </source>
</reference>
<keyword evidence="5 7" id="KW-1133">Transmembrane helix</keyword>
<dbReference type="EMBL" id="CP065321">
    <property type="protein sequence ID" value="QQR32119.1"/>
    <property type="molecule type" value="Genomic_DNA"/>
</dbReference>
<name>A0A1Z2XW61_9FIRM</name>
<feature type="transmembrane region" description="Helical" evidence="7">
    <location>
        <begin position="12"/>
        <end position="35"/>
    </location>
</feature>
<proteinExistence type="inferred from homology"/>
<keyword evidence="6 7" id="KW-0472">Membrane</keyword>
<feature type="domain" description="ABC transmembrane type-1" evidence="8">
    <location>
        <begin position="76"/>
        <end position="273"/>
    </location>
</feature>
<keyword evidence="3" id="KW-1003">Cell membrane</keyword>
<feature type="transmembrane region" description="Helical" evidence="7">
    <location>
        <begin position="80"/>
        <end position="100"/>
    </location>
</feature>
<gene>
    <name evidence="9" type="ORF">ADH66_05115</name>
    <name evidence="10" type="ORF">I5Q82_15185</name>
</gene>
<accession>A0A1Z2XW61</accession>
<keyword evidence="2 7" id="KW-0813">Transport</keyword>
<evidence type="ECO:0000313" key="12">
    <source>
        <dbReference type="Proteomes" id="UP000596035"/>
    </source>
</evidence>
<dbReference type="EMBL" id="CP021422">
    <property type="protein sequence ID" value="ASB42688.1"/>
    <property type="molecule type" value="Genomic_DNA"/>
</dbReference>
<dbReference type="SUPFAM" id="SSF161098">
    <property type="entry name" value="MetI-like"/>
    <property type="match status" value="1"/>
</dbReference>
<dbReference type="Proteomes" id="UP000196710">
    <property type="component" value="Chromosome"/>
</dbReference>
<evidence type="ECO:0000256" key="4">
    <source>
        <dbReference type="ARBA" id="ARBA00022692"/>
    </source>
</evidence>
<protein>
    <submittedName>
        <fullName evidence="10">Carbohydrate ABC transporter permease</fullName>
    </submittedName>
</protein>
<evidence type="ECO:0000313" key="10">
    <source>
        <dbReference type="EMBL" id="QQR32119.1"/>
    </source>
</evidence>
<feature type="transmembrane region" description="Helical" evidence="7">
    <location>
        <begin position="265"/>
        <end position="285"/>
    </location>
</feature>
<dbReference type="InterPro" id="IPR000515">
    <property type="entry name" value="MetI-like"/>
</dbReference>
<evidence type="ECO:0000313" key="11">
    <source>
        <dbReference type="Proteomes" id="UP000196710"/>
    </source>
</evidence>
<dbReference type="PANTHER" id="PTHR43744:SF9">
    <property type="entry name" value="POLYGALACTURONAN_RHAMNOGALACTURONAN TRANSPORT SYSTEM PERMEASE PROTEIN YTCP"/>
    <property type="match status" value="1"/>
</dbReference>
<feature type="transmembrane region" description="Helical" evidence="7">
    <location>
        <begin position="112"/>
        <end position="132"/>
    </location>
</feature>
<feature type="transmembrane region" description="Helical" evidence="7">
    <location>
        <begin position="144"/>
        <end position="164"/>
    </location>
</feature>
<dbReference type="GO" id="GO:0005886">
    <property type="term" value="C:plasma membrane"/>
    <property type="evidence" value="ECO:0007669"/>
    <property type="project" value="UniProtKB-SubCell"/>
</dbReference>
<evidence type="ECO:0000256" key="7">
    <source>
        <dbReference type="RuleBase" id="RU363032"/>
    </source>
</evidence>
<comment type="subcellular location">
    <subcellularLocation>
        <location evidence="1 7">Cell membrane</location>
        <topology evidence="1 7">Multi-pass membrane protein</topology>
    </subcellularLocation>
</comment>
<evidence type="ECO:0000259" key="8">
    <source>
        <dbReference type="PROSITE" id="PS50928"/>
    </source>
</evidence>
<sequence>MVRNRSVGSRIFNGINVVFFALVIVVCILPVWHVICASFSDAGWVMNQTGLIWRIEKFNVNGYKLVFADSRIWTGYLNTLIYVFGTTALGMFLTVMAAYALSRKDFLWASPIMFLISFTMLFSGGIVPLYILVTQNLGLFDNRLALILPGCMSAFYLILVRTALQNVPDSLEESAMLDGAGRFTILFQIMLPLIKATMATVILYYIIGNWNSWFSAMIYLRSKDKYPLQLVLKEILVTTSNSNTNVDISVLGSGDSADAILYKQLVKYCTIVVSTVPMFIFYPFVQKYFESGVMIGAIKG</sequence>
<dbReference type="PANTHER" id="PTHR43744">
    <property type="entry name" value="ABC TRANSPORTER PERMEASE PROTEIN MG189-RELATED-RELATED"/>
    <property type="match status" value="1"/>
</dbReference>
<organism evidence="10 12">
    <name type="scientific">Acutalibacter muris</name>
    <dbReference type="NCBI Taxonomy" id="1796620"/>
    <lineage>
        <taxon>Bacteria</taxon>
        <taxon>Bacillati</taxon>
        <taxon>Bacillota</taxon>
        <taxon>Clostridia</taxon>
        <taxon>Eubacteriales</taxon>
        <taxon>Acutalibacteraceae</taxon>
        <taxon>Acutalibacter</taxon>
    </lineage>
</organism>
<reference evidence="11" key="2">
    <citation type="submission" date="2017-05" db="EMBL/GenBank/DDBJ databases">
        <title>Improved OligoMM genomes.</title>
        <authorList>
            <person name="Garzetti D."/>
        </authorList>
    </citation>
    <scope>NUCLEOTIDE SEQUENCE [LARGE SCALE GENOMIC DNA]</scope>
    <source>
        <strain evidence="11">KB18</strain>
    </source>
</reference>
<dbReference type="Pfam" id="PF00528">
    <property type="entry name" value="BPD_transp_1"/>
    <property type="match status" value="1"/>
</dbReference>
<keyword evidence="4 7" id="KW-0812">Transmembrane</keyword>
<dbReference type="Proteomes" id="UP000596035">
    <property type="component" value="Chromosome"/>
</dbReference>
<evidence type="ECO:0000256" key="6">
    <source>
        <dbReference type="ARBA" id="ARBA00023136"/>
    </source>
</evidence>
<dbReference type="PROSITE" id="PS50928">
    <property type="entry name" value="ABC_TM1"/>
    <property type="match status" value="1"/>
</dbReference>
<evidence type="ECO:0000313" key="9">
    <source>
        <dbReference type="EMBL" id="ASB42688.1"/>
    </source>
</evidence>
<reference evidence="9" key="1">
    <citation type="journal article" date="2017" name="Genome Announc.">
        <title>High-Quality Whole-Genome Sequences of the Oligo-Mouse-Microbiota Bacterial Community.</title>
        <authorList>
            <person name="Garzetti D."/>
            <person name="Brugiroux S."/>
            <person name="Bunk B."/>
            <person name="Pukall R."/>
            <person name="McCoy K.D."/>
            <person name="Macpherson A.J."/>
            <person name="Stecher B."/>
        </authorList>
    </citation>
    <scope>NUCLEOTIDE SEQUENCE</scope>
    <source>
        <strain evidence="9">KB18</strain>
    </source>
</reference>
<comment type="similarity">
    <text evidence="7">Belongs to the binding-protein-dependent transport system permease family.</text>
</comment>
<dbReference type="InterPro" id="IPR035906">
    <property type="entry name" value="MetI-like_sf"/>
</dbReference>